<keyword evidence="3" id="KW-1185">Reference proteome</keyword>
<evidence type="ECO:0000313" key="2">
    <source>
        <dbReference type="EMBL" id="GGK06152.1"/>
    </source>
</evidence>
<feature type="region of interest" description="Disordered" evidence="1">
    <location>
        <begin position="46"/>
        <end position="103"/>
    </location>
</feature>
<proteinExistence type="predicted"/>
<protein>
    <submittedName>
        <fullName evidence="2">Uncharacterized protein</fullName>
    </submittedName>
</protein>
<gene>
    <name evidence="2" type="ORF">GCM10011583_42270</name>
</gene>
<organism evidence="2 3">
    <name type="scientific">Streptomyces camponoticapitis</name>
    <dbReference type="NCBI Taxonomy" id="1616125"/>
    <lineage>
        <taxon>Bacteria</taxon>
        <taxon>Bacillati</taxon>
        <taxon>Actinomycetota</taxon>
        <taxon>Actinomycetes</taxon>
        <taxon>Kitasatosporales</taxon>
        <taxon>Streptomycetaceae</taxon>
        <taxon>Streptomyces</taxon>
    </lineage>
</organism>
<feature type="compositionally biased region" description="Basic and acidic residues" evidence="1">
    <location>
        <begin position="67"/>
        <end position="76"/>
    </location>
</feature>
<comment type="caution">
    <text evidence="2">The sequence shown here is derived from an EMBL/GenBank/DDBJ whole genome shotgun (WGS) entry which is preliminary data.</text>
</comment>
<name>A0ABQ2EGM9_9ACTN</name>
<feature type="compositionally biased region" description="Basic and acidic residues" evidence="1">
    <location>
        <begin position="84"/>
        <end position="103"/>
    </location>
</feature>
<evidence type="ECO:0000256" key="1">
    <source>
        <dbReference type="SAM" id="MobiDB-lite"/>
    </source>
</evidence>
<accession>A0ABQ2EGM9</accession>
<dbReference type="Proteomes" id="UP000660265">
    <property type="component" value="Unassembled WGS sequence"/>
</dbReference>
<dbReference type="EMBL" id="BMMV01000013">
    <property type="protein sequence ID" value="GGK06152.1"/>
    <property type="molecule type" value="Genomic_DNA"/>
</dbReference>
<reference evidence="3" key="1">
    <citation type="journal article" date="2019" name="Int. J. Syst. Evol. Microbiol.">
        <title>The Global Catalogue of Microorganisms (GCM) 10K type strain sequencing project: providing services to taxonomists for standard genome sequencing and annotation.</title>
        <authorList>
            <consortium name="The Broad Institute Genomics Platform"/>
            <consortium name="The Broad Institute Genome Sequencing Center for Infectious Disease"/>
            <person name="Wu L."/>
            <person name="Ma J."/>
        </authorList>
    </citation>
    <scope>NUCLEOTIDE SEQUENCE [LARGE SCALE GENOMIC DNA]</scope>
    <source>
        <strain evidence="3">CGMCC 4.7275</strain>
    </source>
</reference>
<sequence length="103" mass="11298">MTAVAGLVPKVTAVVPDRFVPVMVTGVPPPVDPWFGEMGMGRLLADGTGQTQRTQRDRETAGPTFKEGPREDERLNRAAGVTEFPRRHTKEEPADTALCRDPR</sequence>
<evidence type="ECO:0000313" key="3">
    <source>
        <dbReference type="Proteomes" id="UP000660265"/>
    </source>
</evidence>